<dbReference type="STRING" id="1798491.A3C87_00040"/>
<feature type="active site" description="Proton donor" evidence="16">
    <location>
        <position position="243"/>
    </location>
</feature>
<dbReference type="NCBIfam" id="NF000755">
    <property type="entry name" value="PRK00046.1"/>
    <property type="match status" value="1"/>
</dbReference>
<keyword evidence="6 16" id="KW-0132">Cell division</keyword>
<evidence type="ECO:0000256" key="8">
    <source>
        <dbReference type="ARBA" id="ARBA00022827"/>
    </source>
</evidence>
<dbReference type="Gene3D" id="3.30.465.10">
    <property type="match status" value="1"/>
</dbReference>
<dbReference type="PANTHER" id="PTHR21071">
    <property type="entry name" value="UDP-N-ACETYLENOLPYRUVOYLGLUCOSAMINE REDUCTASE"/>
    <property type="match status" value="1"/>
</dbReference>
<dbReference type="InterPro" id="IPR006094">
    <property type="entry name" value="Oxid_FAD_bind_N"/>
</dbReference>
<dbReference type="GO" id="GO:0008360">
    <property type="term" value="P:regulation of cell shape"/>
    <property type="evidence" value="ECO:0007669"/>
    <property type="project" value="UniProtKB-KW"/>
</dbReference>
<comment type="cofactor">
    <cofactor evidence="1 16">
        <name>FAD</name>
        <dbReference type="ChEBI" id="CHEBI:57692"/>
    </cofactor>
</comment>
<keyword evidence="10 16" id="KW-0133">Cell shape</keyword>
<evidence type="ECO:0000313" key="19">
    <source>
        <dbReference type="Proteomes" id="UP000176511"/>
    </source>
</evidence>
<keyword evidence="14 16" id="KW-0961">Cell wall biogenesis/degradation</keyword>
<dbReference type="Gene3D" id="3.30.43.10">
    <property type="entry name" value="Uridine Diphospho-n-acetylenolpyruvylglucosamine Reductase, domain 2"/>
    <property type="match status" value="1"/>
</dbReference>
<dbReference type="EC" id="1.3.1.98" evidence="16"/>
<reference evidence="18 19" key="1">
    <citation type="journal article" date="2016" name="Nat. Commun.">
        <title>Thousands of microbial genomes shed light on interconnected biogeochemical processes in an aquifer system.</title>
        <authorList>
            <person name="Anantharaman K."/>
            <person name="Brown C.T."/>
            <person name="Hug L.A."/>
            <person name="Sharon I."/>
            <person name="Castelle C.J."/>
            <person name="Probst A.J."/>
            <person name="Thomas B.C."/>
            <person name="Singh A."/>
            <person name="Wilkins M.J."/>
            <person name="Karaoz U."/>
            <person name="Brodie E.L."/>
            <person name="Williams K.H."/>
            <person name="Hubbard S.S."/>
            <person name="Banfield J.F."/>
        </authorList>
    </citation>
    <scope>NUCLEOTIDE SEQUENCE [LARGE SCALE GENOMIC DNA]</scope>
</reference>
<dbReference type="InterPro" id="IPR011601">
    <property type="entry name" value="MurB_C"/>
</dbReference>
<protein>
    <recommendedName>
        <fullName evidence="16">UDP-N-acetylenolpyruvoylglucosamine reductase</fullName>
        <ecNumber evidence="16">1.3.1.98</ecNumber>
    </recommendedName>
    <alternativeName>
        <fullName evidence="16">UDP-N-acetylmuramate dehydrogenase</fullName>
    </alternativeName>
</protein>
<dbReference type="NCBIfam" id="TIGR00179">
    <property type="entry name" value="murB"/>
    <property type="match status" value="1"/>
</dbReference>
<dbReference type="NCBIfam" id="NF010478">
    <property type="entry name" value="PRK13903.1"/>
    <property type="match status" value="1"/>
</dbReference>
<keyword evidence="5 16" id="KW-0963">Cytoplasm</keyword>
<dbReference type="EMBL" id="MFLE01000018">
    <property type="protein sequence ID" value="OGG61363.1"/>
    <property type="molecule type" value="Genomic_DNA"/>
</dbReference>
<evidence type="ECO:0000256" key="16">
    <source>
        <dbReference type="HAMAP-Rule" id="MF_00037"/>
    </source>
</evidence>
<evidence type="ECO:0000256" key="11">
    <source>
        <dbReference type="ARBA" id="ARBA00022984"/>
    </source>
</evidence>
<evidence type="ECO:0000256" key="14">
    <source>
        <dbReference type="ARBA" id="ARBA00023316"/>
    </source>
</evidence>
<evidence type="ECO:0000313" key="18">
    <source>
        <dbReference type="EMBL" id="OGG61363.1"/>
    </source>
</evidence>
<dbReference type="Pfam" id="PF02873">
    <property type="entry name" value="MurB_C"/>
    <property type="match status" value="1"/>
</dbReference>
<sequence length="347" mass="37729">MKHIELSAREARFIRAGVALAPYTTFKIGGNADFFAEVTHTDELREAFLFAHTHTLPIFILGGGTNLLVADEGFRGLIVHVHVRGITYADEHTLTVGAGESLDDVVRYATLHGLWGIENLSAIPGTIGGAAVQNAGAYGVEIASGIKNIEVYDTLTNELRTLSPAECQYGYRDSIFKTDEGKRFVIVHITLALSTRPKPQFSYKDLAAVFPEGSASLEEIRAAVVNIRAAKFPDLKQYGTAGSFFKNPVISGEEYAVLQEKYPLLPGHTQGDGMIKIPIAWILDNVLAMRGVREGDIGAWEAQPLVLTNYGHATARDVDAFAQKIAQDVYEAAGIEIEREVIQVSGI</sequence>
<dbReference type="UniPathway" id="UPA00219"/>
<evidence type="ECO:0000256" key="2">
    <source>
        <dbReference type="ARBA" id="ARBA00003921"/>
    </source>
</evidence>
<comment type="catalytic activity">
    <reaction evidence="15 16">
        <text>UDP-N-acetyl-alpha-D-muramate + NADP(+) = UDP-N-acetyl-3-O-(1-carboxyvinyl)-alpha-D-glucosamine + NADPH + H(+)</text>
        <dbReference type="Rhea" id="RHEA:12248"/>
        <dbReference type="ChEBI" id="CHEBI:15378"/>
        <dbReference type="ChEBI" id="CHEBI:57783"/>
        <dbReference type="ChEBI" id="CHEBI:58349"/>
        <dbReference type="ChEBI" id="CHEBI:68483"/>
        <dbReference type="ChEBI" id="CHEBI:70757"/>
        <dbReference type="EC" id="1.3.1.98"/>
    </reaction>
</comment>
<name>A0A1F6DIX1_9BACT</name>
<organism evidence="18 19">
    <name type="scientific">Candidatus Kaiserbacteria bacterium RIFCSPHIGHO2_02_FULL_49_34</name>
    <dbReference type="NCBI Taxonomy" id="1798491"/>
    <lineage>
        <taxon>Bacteria</taxon>
        <taxon>Candidatus Kaiseribacteriota</taxon>
    </lineage>
</organism>
<evidence type="ECO:0000259" key="17">
    <source>
        <dbReference type="PROSITE" id="PS51387"/>
    </source>
</evidence>
<dbReference type="InterPro" id="IPR003170">
    <property type="entry name" value="MurB"/>
</dbReference>
<dbReference type="PANTHER" id="PTHR21071:SF4">
    <property type="entry name" value="UDP-N-ACETYLENOLPYRUVOYLGLUCOSAMINE REDUCTASE"/>
    <property type="match status" value="1"/>
</dbReference>
<keyword evidence="9 16" id="KW-0521">NADP</keyword>
<evidence type="ECO:0000256" key="15">
    <source>
        <dbReference type="ARBA" id="ARBA00048914"/>
    </source>
</evidence>
<comment type="function">
    <text evidence="2 16">Cell wall formation.</text>
</comment>
<comment type="subcellular location">
    <subcellularLocation>
        <location evidence="3 16">Cytoplasm</location>
    </subcellularLocation>
</comment>
<evidence type="ECO:0000256" key="7">
    <source>
        <dbReference type="ARBA" id="ARBA00022630"/>
    </source>
</evidence>
<feature type="domain" description="FAD-binding PCMH-type" evidence="17">
    <location>
        <begin position="27"/>
        <end position="196"/>
    </location>
</feature>
<keyword evidence="11 16" id="KW-0573">Peptidoglycan synthesis</keyword>
<dbReference type="GO" id="GO:0071949">
    <property type="term" value="F:FAD binding"/>
    <property type="evidence" value="ECO:0007669"/>
    <property type="project" value="InterPro"/>
</dbReference>
<dbReference type="SUPFAM" id="SSF56194">
    <property type="entry name" value="Uridine diphospho-N-Acetylenolpyruvylglucosamine reductase, MurB, C-terminal domain"/>
    <property type="match status" value="1"/>
</dbReference>
<comment type="caution">
    <text evidence="18">The sequence shown here is derived from an EMBL/GenBank/DDBJ whole genome shotgun (WGS) entry which is preliminary data.</text>
</comment>
<dbReference type="Gene3D" id="3.90.78.10">
    <property type="entry name" value="UDP-N-acetylenolpyruvoylglucosamine reductase, C-terminal domain"/>
    <property type="match status" value="1"/>
</dbReference>
<dbReference type="Pfam" id="PF01565">
    <property type="entry name" value="FAD_binding_4"/>
    <property type="match status" value="1"/>
</dbReference>
<dbReference type="PROSITE" id="PS51387">
    <property type="entry name" value="FAD_PCMH"/>
    <property type="match status" value="1"/>
</dbReference>
<gene>
    <name evidence="16" type="primary">murB</name>
    <name evidence="18" type="ORF">A3C87_00040</name>
</gene>
<comment type="pathway">
    <text evidence="4 16">Cell wall biogenesis; peptidoglycan biosynthesis.</text>
</comment>
<dbReference type="GO" id="GO:0008762">
    <property type="term" value="F:UDP-N-acetylmuramate dehydrogenase activity"/>
    <property type="evidence" value="ECO:0007669"/>
    <property type="project" value="UniProtKB-UniRule"/>
</dbReference>
<comment type="similarity">
    <text evidence="16">Belongs to the MurB family.</text>
</comment>
<dbReference type="GO" id="GO:0005829">
    <property type="term" value="C:cytosol"/>
    <property type="evidence" value="ECO:0007669"/>
    <property type="project" value="TreeGrafter"/>
</dbReference>
<dbReference type="InterPro" id="IPR016169">
    <property type="entry name" value="FAD-bd_PCMH_sub2"/>
</dbReference>
<evidence type="ECO:0000256" key="6">
    <source>
        <dbReference type="ARBA" id="ARBA00022618"/>
    </source>
</evidence>
<keyword evidence="13 16" id="KW-0131">Cell cycle</keyword>
<feature type="active site" evidence="16">
    <location>
        <position position="340"/>
    </location>
</feature>
<dbReference type="Proteomes" id="UP000176511">
    <property type="component" value="Unassembled WGS sequence"/>
</dbReference>
<dbReference type="InterPro" id="IPR016167">
    <property type="entry name" value="FAD-bd_PCMH_sub1"/>
</dbReference>
<keyword evidence="8 16" id="KW-0274">FAD</keyword>
<feature type="active site" evidence="16">
    <location>
        <position position="172"/>
    </location>
</feature>
<dbReference type="HAMAP" id="MF_00037">
    <property type="entry name" value="MurB"/>
    <property type="match status" value="1"/>
</dbReference>
<dbReference type="InterPro" id="IPR016166">
    <property type="entry name" value="FAD-bd_PCMH"/>
</dbReference>
<accession>A0A1F6DIX1</accession>
<keyword evidence="7 16" id="KW-0285">Flavoprotein</keyword>
<dbReference type="GO" id="GO:0009252">
    <property type="term" value="P:peptidoglycan biosynthetic process"/>
    <property type="evidence" value="ECO:0007669"/>
    <property type="project" value="UniProtKB-UniRule"/>
</dbReference>
<evidence type="ECO:0000256" key="4">
    <source>
        <dbReference type="ARBA" id="ARBA00004752"/>
    </source>
</evidence>
<evidence type="ECO:0000256" key="13">
    <source>
        <dbReference type="ARBA" id="ARBA00023306"/>
    </source>
</evidence>
<evidence type="ECO:0000256" key="1">
    <source>
        <dbReference type="ARBA" id="ARBA00001974"/>
    </source>
</evidence>
<evidence type="ECO:0000256" key="3">
    <source>
        <dbReference type="ARBA" id="ARBA00004496"/>
    </source>
</evidence>
<evidence type="ECO:0000256" key="12">
    <source>
        <dbReference type="ARBA" id="ARBA00023002"/>
    </source>
</evidence>
<evidence type="ECO:0000256" key="9">
    <source>
        <dbReference type="ARBA" id="ARBA00022857"/>
    </source>
</evidence>
<dbReference type="AlphaFoldDB" id="A0A1F6DIX1"/>
<keyword evidence="12 16" id="KW-0560">Oxidoreductase</keyword>
<dbReference type="GO" id="GO:0071555">
    <property type="term" value="P:cell wall organization"/>
    <property type="evidence" value="ECO:0007669"/>
    <property type="project" value="UniProtKB-KW"/>
</dbReference>
<evidence type="ECO:0000256" key="10">
    <source>
        <dbReference type="ARBA" id="ARBA00022960"/>
    </source>
</evidence>
<dbReference type="InterPro" id="IPR036635">
    <property type="entry name" value="MurB_C_sf"/>
</dbReference>
<evidence type="ECO:0000256" key="5">
    <source>
        <dbReference type="ARBA" id="ARBA00022490"/>
    </source>
</evidence>
<dbReference type="GO" id="GO:0051301">
    <property type="term" value="P:cell division"/>
    <property type="evidence" value="ECO:0007669"/>
    <property type="project" value="UniProtKB-KW"/>
</dbReference>
<proteinExistence type="inferred from homology"/>
<dbReference type="InterPro" id="IPR036318">
    <property type="entry name" value="FAD-bd_PCMH-like_sf"/>
</dbReference>
<dbReference type="SUPFAM" id="SSF56176">
    <property type="entry name" value="FAD-binding/transporter-associated domain-like"/>
    <property type="match status" value="1"/>
</dbReference>